<proteinExistence type="predicted"/>
<evidence type="ECO:0000313" key="1">
    <source>
        <dbReference type="Proteomes" id="UP000790787"/>
    </source>
</evidence>
<organism evidence="1 2">
    <name type="scientific">Nicotiana tabacum</name>
    <name type="common">Common tobacco</name>
    <dbReference type="NCBI Taxonomy" id="4097"/>
    <lineage>
        <taxon>Eukaryota</taxon>
        <taxon>Viridiplantae</taxon>
        <taxon>Streptophyta</taxon>
        <taxon>Embryophyta</taxon>
        <taxon>Tracheophyta</taxon>
        <taxon>Spermatophyta</taxon>
        <taxon>Magnoliopsida</taxon>
        <taxon>eudicotyledons</taxon>
        <taxon>Gunneridae</taxon>
        <taxon>Pentapetalae</taxon>
        <taxon>asterids</taxon>
        <taxon>lamiids</taxon>
        <taxon>Solanales</taxon>
        <taxon>Solanaceae</taxon>
        <taxon>Nicotianoideae</taxon>
        <taxon>Nicotianeae</taxon>
        <taxon>Nicotiana</taxon>
    </lineage>
</organism>
<accession>A0AC58S4J8</accession>
<keyword evidence="1" id="KW-1185">Reference proteome</keyword>
<gene>
    <name evidence="2" type="primary">LOC142165191</name>
</gene>
<evidence type="ECO:0000313" key="2">
    <source>
        <dbReference type="RefSeq" id="XP_075079903.1"/>
    </source>
</evidence>
<sequence>MVLKDWDPNFQMQNESMRIVPIWINLPGLPIQCWVEENLGRIASLLGKPICTDRLTAKCERVSYARILVEMDITQLFPDEVCVEIPDRSWMQRVEFKWKPKFCLDCNKFGHGTGKCQQATQQEEEPMKHKRRRKKRTKIGKHAVVIQGAAGKTKHREINYEELDRRNVFAPLTILESPFTEGQQGQPPSTIAGQTANEDMIACLETRVKKHRSQNICRKMGVDWQCKDNYDYAPNGRLWLLWKEANVHVTVLGRTEQLIHCLVKDKNSSFTSCITFVYGLYTVQHRFPL</sequence>
<reference evidence="2" key="2">
    <citation type="submission" date="2025-08" db="UniProtKB">
        <authorList>
            <consortium name="RefSeq"/>
        </authorList>
    </citation>
    <scope>IDENTIFICATION</scope>
    <source>
        <tissue evidence="2">Leaf</tissue>
    </source>
</reference>
<reference evidence="1" key="1">
    <citation type="journal article" date="2014" name="Nat. Commun.">
        <title>The tobacco genome sequence and its comparison with those of tomato and potato.</title>
        <authorList>
            <person name="Sierro N."/>
            <person name="Battey J.N."/>
            <person name="Ouadi S."/>
            <person name="Bakaher N."/>
            <person name="Bovet L."/>
            <person name="Willig A."/>
            <person name="Goepfert S."/>
            <person name="Peitsch M.C."/>
            <person name="Ivanov N.V."/>
        </authorList>
    </citation>
    <scope>NUCLEOTIDE SEQUENCE [LARGE SCALE GENOMIC DNA]</scope>
</reference>
<dbReference type="RefSeq" id="XP_075079903.1">
    <property type="nucleotide sequence ID" value="XM_075223802.1"/>
</dbReference>
<name>A0AC58S4J8_TOBAC</name>
<protein>
    <submittedName>
        <fullName evidence="2">Uncharacterized protein LOC142165191</fullName>
    </submittedName>
</protein>
<dbReference type="Proteomes" id="UP000790787">
    <property type="component" value="Chromosome 10"/>
</dbReference>